<evidence type="ECO:0000313" key="4">
    <source>
        <dbReference type="Proteomes" id="UP000198548"/>
    </source>
</evidence>
<organism evidence="3 4">
    <name type="scientific">Alkalibacterium putridalgicola</name>
    <dbReference type="NCBI Taxonomy" id="426703"/>
    <lineage>
        <taxon>Bacteria</taxon>
        <taxon>Bacillati</taxon>
        <taxon>Bacillota</taxon>
        <taxon>Bacilli</taxon>
        <taxon>Lactobacillales</taxon>
        <taxon>Carnobacteriaceae</taxon>
        <taxon>Alkalibacterium</taxon>
    </lineage>
</organism>
<protein>
    <submittedName>
        <fullName evidence="3">Uncharacterized protein</fullName>
    </submittedName>
</protein>
<sequence length="373" mass="43153">MKDELTLKDLYRFLVDNIKIIISTVAVTSIMAIVFAVLSNLDLDDSETVDTTPIENPRLISEKRYEEYAQWPVELFSEPQIRQMQAYLLPKAYKITFYAEHEDYEPITNTTFMREVFRNNDVLNYIEDNLNADLTPDIDFAVHIENLANSGVYELHFQRGTQEESLELAYIVMDAIEEGVIPVLENKNVYFVEDEPELVEEDYSNFEEDTTVESGFSIGSFIRYIVLFGIIGIAAGTVIGIIIALLGIIMSKQVTALYDYVRKDTDKVVRLNHLRNVGPEERMQKGQTNINTPLVNSKILLYDEETENEWTDLFSNLKANVFKYKDFSNINEELINIDEIIILSKVNRTSKDWYNNQRVQLNGYNIPIKIIQF</sequence>
<gene>
    <name evidence="2" type="ORF">APU01nite_04560</name>
    <name evidence="3" type="ORF">SAMN04488100_10253</name>
</gene>
<keyword evidence="5" id="KW-1185">Reference proteome</keyword>
<proteinExistence type="predicted"/>
<dbReference type="RefSeq" id="WP_091486305.1">
    <property type="nucleotide sequence ID" value="NZ_BJUX01000003.1"/>
</dbReference>
<name>A0A1H7QLI1_9LACT</name>
<evidence type="ECO:0000256" key="1">
    <source>
        <dbReference type="SAM" id="Phobius"/>
    </source>
</evidence>
<dbReference type="AlphaFoldDB" id="A0A1H7QLI1"/>
<dbReference type="EMBL" id="FOBL01000002">
    <property type="protein sequence ID" value="SEL48802.1"/>
    <property type="molecule type" value="Genomic_DNA"/>
</dbReference>
<dbReference type="Proteomes" id="UP000321425">
    <property type="component" value="Unassembled WGS sequence"/>
</dbReference>
<keyword evidence="1" id="KW-0812">Transmembrane</keyword>
<dbReference type="EMBL" id="BJUX01000003">
    <property type="protein sequence ID" value="GEK88417.1"/>
    <property type="molecule type" value="Genomic_DNA"/>
</dbReference>
<evidence type="ECO:0000313" key="5">
    <source>
        <dbReference type="Proteomes" id="UP000321425"/>
    </source>
</evidence>
<feature type="transmembrane region" description="Helical" evidence="1">
    <location>
        <begin position="20"/>
        <end position="38"/>
    </location>
</feature>
<dbReference type="STRING" id="426703.SAMN04488100_10253"/>
<keyword evidence="1" id="KW-1133">Transmembrane helix</keyword>
<evidence type="ECO:0000313" key="2">
    <source>
        <dbReference type="EMBL" id="GEK88417.1"/>
    </source>
</evidence>
<reference evidence="2 5" key="2">
    <citation type="submission" date="2019-07" db="EMBL/GenBank/DDBJ databases">
        <title>Whole genome shotgun sequence of Alkalibacterium putridalgicola NBRC 103243.</title>
        <authorList>
            <person name="Hosoyama A."/>
            <person name="Uohara A."/>
            <person name="Ohji S."/>
            <person name="Ichikawa N."/>
        </authorList>
    </citation>
    <scope>NUCLEOTIDE SEQUENCE [LARGE SCALE GENOMIC DNA]</scope>
    <source>
        <strain evidence="2 5">NBRC 103243</strain>
    </source>
</reference>
<feature type="transmembrane region" description="Helical" evidence="1">
    <location>
        <begin position="224"/>
        <end position="250"/>
    </location>
</feature>
<dbReference type="Proteomes" id="UP000198548">
    <property type="component" value="Unassembled WGS sequence"/>
</dbReference>
<dbReference type="OrthoDB" id="2161688at2"/>
<keyword evidence="1" id="KW-0472">Membrane</keyword>
<evidence type="ECO:0000313" key="3">
    <source>
        <dbReference type="EMBL" id="SEL48802.1"/>
    </source>
</evidence>
<reference evidence="3 4" key="1">
    <citation type="submission" date="2016-10" db="EMBL/GenBank/DDBJ databases">
        <authorList>
            <person name="de Groot N.N."/>
        </authorList>
    </citation>
    <scope>NUCLEOTIDE SEQUENCE [LARGE SCALE GENOMIC DNA]</scope>
    <source>
        <strain evidence="3 4">DSM 19182</strain>
    </source>
</reference>
<accession>A0A1H7QLI1</accession>